<gene>
    <name evidence="3" type="ORF">JAAARDRAFT_189738</name>
</gene>
<feature type="transmembrane region" description="Helical" evidence="2">
    <location>
        <begin position="504"/>
        <end position="526"/>
    </location>
</feature>
<name>A0A067QII7_9AGAM</name>
<feature type="transmembrane region" description="Helical" evidence="2">
    <location>
        <begin position="250"/>
        <end position="269"/>
    </location>
</feature>
<feature type="transmembrane region" description="Helical" evidence="2">
    <location>
        <begin position="533"/>
        <end position="553"/>
    </location>
</feature>
<feature type="transmembrane region" description="Helical" evidence="2">
    <location>
        <begin position="65"/>
        <end position="83"/>
    </location>
</feature>
<dbReference type="EMBL" id="KL197711">
    <property type="protein sequence ID" value="KDQ62411.1"/>
    <property type="molecule type" value="Genomic_DNA"/>
</dbReference>
<keyword evidence="4" id="KW-1185">Reference proteome</keyword>
<dbReference type="Proteomes" id="UP000027265">
    <property type="component" value="Unassembled WGS sequence"/>
</dbReference>
<feature type="transmembrane region" description="Helical" evidence="2">
    <location>
        <begin position="7"/>
        <end position="26"/>
    </location>
</feature>
<feature type="transmembrane region" description="Helical" evidence="2">
    <location>
        <begin position="214"/>
        <end position="238"/>
    </location>
</feature>
<reference evidence="4" key="1">
    <citation type="journal article" date="2014" name="Proc. Natl. Acad. Sci. U.S.A.">
        <title>Extensive sampling of basidiomycete genomes demonstrates inadequacy of the white-rot/brown-rot paradigm for wood decay fungi.</title>
        <authorList>
            <person name="Riley R."/>
            <person name="Salamov A.A."/>
            <person name="Brown D.W."/>
            <person name="Nagy L.G."/>
            <person name="Floudas D."/>
            <person name="Held B.W."/>
            <person name="Levasseur A."/>
            <person name="Lombard V."/>
            <person name="Morin E."/>
            <person name="Otillar R."/>
            <person name="Lindquist E.A."/>
            <person name="Sun H."/>
            <person name="LaButti K.M."/>
            <person name="Schmutz J."/>
            <person name="Jabbour D."/>
            <person name="Luo H."/>
            <person name="Baker S.E."/>
            <person name="Pisabarro A.G."/>
            <person name="Walton J.D."/>
            <person name="Blanchette R.A."/>
            <person name="Henrissat B."/>
            <person name="Martin F."/>
            <person name="Cullen D."/>
            <person name="Hibbett D.S."/>
            <person name="Grigoriev I.V."/>
        </authorList>
    </citation>
    <scope>NUCLEOTIDE SEQUENCE [LARGE SCALE GENOMIC DNA]</scope>
    <source>
        <strain evidence="4">MUCL 33604</strain>
    </source>
</reference>
<feature type="region of interest" description="Disordered" evidence="1">
    <location>
        <begin position="902"/>
        <end position="930"/>
    </location>
</feature>
<protein>
    <submittedName>
        <fullName evidence="3">Uncharacterized protein</fullName>
    </submittedName>
</protein>
<organism evidence="3 4">
    <name type="scientific">Jaapia argillacea MUCL 33604</name>
    <dbReference type="NCBI Taxonomy" id="933084"/>
    <lineage>
        <taxon>Eukaryota</taxon>
        <taxon>Fungi</taxon>
        <taxon>Dikarya</taxon>
        <taxon>Basidiomycota</taxon>
        <taxon>Agaricomycotina</taxon>
        <taxon>Agaricomycetes</taxon>
        <taxon>Agaricomycetidae</taxon>
        <taxon>Jaapiales</taxon>
        <taxon>Jaapiaceae</taxon>
        <taxon>Jaapia</taxon>
    </lineage>
</organism>
<feature type="compositionally biased region" description="Basic and acidic residues" evidence="1">
    <location>
        <begin position="764"/>
        <end position="773"/>
    </location>
</feature>
<accession>A0A067QII7</accession>
<dbReference type="HOGENOM" id="CLU_275571_0_0_1"/>
<keyword evidence="2" id="KW-1133">Transmembrane helix</keyword>
<evidence type="ECO:0000256" key="1">
    <source>
        <dbReference type="SAM" id="MobiDB-lite"/>
    </source>
</evidence>
<proteinExistence type="predicted"/>
<keyword evidence="2" id="KW-0812">Transmembrane</keyword>
<evidence type="ECO:0000256" key="2">
    <source>
        <dbReference type="SAM" id="Phobius"/>
    </source>
</evidence>
<sequence>MNNFQQILHLFPFRVSLILSLIQLAVTPNDVFDAMPDEVFVVSLQPTSTEVLPPSATLERIMVEYTGFSPVAAVWFFVLLGFLQIVARVSRRARLFLWALTSAVLIGGGGSSMNPVFLIQFVQSASLGTQDMVSFYLNPAIKFLEQNAPISLVNIGRACISVWSHSLASLHAELWQTGHLSGGSMPGLLRCCRSAHAMFISLCTRLASISTLEVLGALSDACVAMLAVIICWAVIQYISRIGSTRTHRHWCFIATSVLIVATAIQFFLIPEADGCLRSIIASISNRAPSLTVSFSNHRIEVNFTSAVCAISIIKLITGCFRFAKSLFTRIDGRQKASAIRGINSEQLSHSRGQSAVSSHIWDHTTLVELPRFAVAHHLDHENTLVGGGTATSKFSASHSGGPNPLTRSVTRIVTNSTNFSKFEQFLRLTITVLTATCELVCTSVRSKFCRIGHPTSRDVLDRLHQTWMDLQLTSMTDHLIDMVCGGFRSVEVPIGLPAVPQPTWTPWSLLVKITSLLIISWAIVCATNAPSLAFLRAVISGKLILTVGFFWAYKYHGRLPFLVSSSEKDNLPGGLLDSASFCSDVFPVHCRETSLDSGTIFTLPRSESSLDLWIKTIVQNAAADKSNLPPSADASVEYVVLPTQPESGVSHHQRSLSDIPRSSRLNHSLVGSLLPDSSSSSRPRLSRSLSLVDIFSPRQGFVDAKFKLYGNKRAKLASDADMTPSFANFPSSACLLPPKTGSSTAVSVVSSVGRAPGRPTTPVDLEKSFDLSEGRSLPGDESSLGFSRLRADLQQLDDERRQISQMERKALRSADHRIRRVRRDINEGVEALRDVKLGIDVLVARCSDLAAPPLAELPYPFNSTTSVKSLASLPAESSGYLEACQVNYDVAAMDHSTVDTFASTSASTPSSRSLCSPYPSSLDLTSNEPSDVSDDLLSELAMLRAGLRDMNHSRDRASRVAAKERRAIGRHLKSIRKGIEEGGEIAKEVRESARAAELLHLQELEEALEDVLPAKPSFLWLCDEPLRALDPSTDLVFTLSDLATSSSTFFLDAIDSPPPDLPPPVVEVVSPSESDSQMDMSFKSAETSAVTSLFSRLLSYWLALPFPLTPSFSLFLSRRRFDDSDSMCYFSLIINTLSDLIFES</sequence>
<feature type="compositionally biased region" description="Low complexity" evidence="1">
    <location>
        <begin position="902"/>
        <end position="921"/>
    </location>
</feature>
<keyword evidence="2" id="KW-0472">Membrane</keyword>
<feature type="region of interest" description="Disordered" evidence="1">
    <location>
        <begin position="752"/>
        <end position="781"/>
    </location>
</feature>
<evidence type="ECO:0000313" key="3">
    <source>
        <dbReference type="EMBL" id="KDQ62411.1"/>
    </source>
</evidence>
<dbReference type="AlphaFoldDB" id="A0A067QII7"/>
<dbReference type="InParanoid" id="A0A067QII7"/>
<feature type="transmembrane region" description="Helical" evidence="2">
    <location>
        <begin position="95"/>
        <end position="122"/>
    </location>
</feature>
<evidence type="ECO:0000313" key="4">
    <source>
        <dbReference type="Proteomes" id="UP000027265"/>
    </source>
</evidence>